<feature type="chain" id="PRO_5038067054" evidence="1">
    <location>
        <begin position="31"/>
        <end position="230"/>
    </location>
</feature>
<keyword evidence="1" id="KW-0732">Signal</keyword>
<feature type="signal peptide" evidence="1">
    <location>
        <begin position="1"/>
        <end position="30"/>
    </location>
</feature>
<name>A0A972VTJ7_9GAMM</name>
<proteinExistence type="predicted"/>
<accession>A0A972VTJ7</accession>
<dbReference type="Proteomes" id="UP000754644">
    <property type="component" value="Unassembled WGS sequence"/>
</dbReference>
<protein>
    <submittedName>
        <fullName evidence="2">Uncharacterized protein</fullName>
    </submittedName>
</protein>
<evidence type="ECO:0000313" key="2">
    <source>
        <dbReference type="EMBL" id="NQV64008.1"/>
    </source>
</evidence>
<dbReference type="EMBL" id="JABMOJ010000055">
    <property type="protein sequence ID" value="NQV64008.1"/>
    <property type="molecule type" value="Genomic_DNA"/>
</dbReference>
<gene>
    <name evidence="2" type="ORF">HQ497_01465</name>
</gene>
<comment type="caution">
    <text evidence="2">The sequence shown here is derived from an EMBL/GenBank/DDBJ whole genome shotgun (WGS) entry which is preliminary data.</text>
</comment>
<evidence type="ECO:0000313" key="3">
    <source>
        <dbReference type="Proteomes" id="UP000754644"/>
    </source>
</evidence>
<evidence type="ECO:0000256" key="1">
    <source>
        <dbReference type="SAM" id="SignalP"/>
    </source>
</evidence>
<reference evidence="2" key="1">
    <citation type="submission" date="2020-05" db="EMBL/GenBank/DDBJ databases">
        <title>Sulfur intermediates as new biogeochemical hubs in an aquatic model microbial ecosystem.</title>
        <authorList>
            <person name="Vigneron A."/>
        </authorList>
    </citation>
    <scope>NUCLEOTIDE SEQUENCE</scope>
    <source>
        <strain evidence="2">Bin.250</strain>
    </source>
</reference>
<dbReference type="AlphaFoldDB" id="A0A972VTJ7"/>
<sequence>MKLLHADITSRTLGLTLGLALGTLTTPSLAAPVVGSAVTQFESGTTLSSADMNTTINALVTAINDNAASIATLEAGNSNVAGREYCLKSSEIGFYVSNEATPTNPLAMGASVGAFVGKVVFAVDNTGSLTALSDYYQDGFPTGVADSSEELFVNEPFTWTQTGNKLTLTIGDGDTADVVSLGVSKSGEVALTGNGATEPDDSNSGLWHYTDTTIAIEVAAGETCAGMFTF</sequence>
<organism evidence="2 3">
    <name type="scientific">SAR86 cluster bacterium</name>
    <dbReference type="NCBI Taxonomy" id="2030880"/>
    <lineage>
        <taxon>Bacteria</taxon>
        <taxon>Pseudomonadati</taxon>
        <taxon>Pseudomonadota</taxon>
        <taxon>Gammaproteobacteria</taxon>
        <taxon>SAR86 cluster</taxon>
    </lineage>
</organism>